<dbReference type="AlphaFoldDB" id="A0A6C0HR84"/>
<dbReference type="Pfam" id="PF19064">
    <property type="entry name" value="DUF5760"/>
    <property type="match status" value="1"/>
</dbReference>
<dbReference type="EMBL" id="MN740003">
    <property type="protein sequence ID" value="QHT82656.1"/>
    <property type="molecule type" value="Genomic_DNA"/>
</dbReference>
<reference evidence="1" key="1">
    <citation type="journal article" date="2020" name="Nature">
        <title>Giant virus diversity and host interactions through global metagenomics.</title>
        <authorList>
            <person name="Schulz F."/>
            <person name="Roux S."/>
            <person name="Paez-Espino D."/>
            <person name="Jungbluth S."/>
            <person name="Walsh D.A."/>
            <person name="Denef V.J."/>
            <person name="McMahon K.D."/>
            <person name="Konstantinidis K.T."/>
            <person name="Eloe-Fadrosh E.A."/>
            <person name="Kyrpides N.C."/>
            <person name="Woyke T."/>
        </authorList>
    </citation>
    <scope>NUCLEOTIDE SEQUENCE</scope>
    <source>
        <strain evidence="1">GVMAG-M-3300023184-165</strain>
    </source>
</reference>
<organism evidence="1">
    <name type="scientific">viral metagenome</name>
    <dbReference type="NCBI Taxonomy" id="1070528"/>
    <lineage>
        <taxon>unclassified sequences</taxon>
        <taxon>metagenomes</taxon>
        <taxon>organismal metagenomes</taxon>
    </lineage>
</organism>
<name>A0A6C0HR84_9ZZZZ</name>
<evidence type="ECO:0000313" key="1">
    <source>
        <dbReference type="EMBL" id="QHT82656.1"/>
    </source>
</evidence>
<protein>
    <submittedName>
        <fullName evidence="1">Uncharacterized protein</fullName>
    </submittedName>
</protein>
<accession>A0A6C0HR84</accession>
<proteinExistence type="predicted"/>
<dbReference type="InterPro" id="IPR043918">
    <property type="entry name" value="DUF5760"/>
</dbReference>
<sequence length="117" mass="13649">METKEELVTNIKEWIKIDTEISQLQNEIKARKNKKKQLSESLMDVMKKNEIDCFDINGGSLVYKKNTIKKPINAKTLISTLKSYFETAPAKAEELTKFILDNREEQVKETIKRKVDK</sequence>